<evidence type="ECO:0000313" key="2">
    <source>
        <dbReference type="EMBL" id="MFD1045929.1"/>
    </source>
</evidence>
<proteinExistence type="predicted"/>
<name>A0ABW3M8M7_9PSEU</name>
<dbReference type="SUPFAM" id="SSF51735">
    <property type="entry name" value="NAD(P)-binding Rossmann-fold domains"/>
    <property type="match status" value="1"/>
</dbReference>
<organism evidence="2 3">
    <name type="scientific">Kibdelosporangium lantanae</name>
    <dbReference type="NCBI Taxonomy" id="1497396"/>
    <lineage>
        <taxon>Bacteria</taxon>
        <taxon>Bacillati</taxon>
        <taxon>Actinomycetota</taxon>
        <taxon>Actinomycetes</taxon>
        <taxon>Pseudonocardiales</taxon>
        <taxon>Pseudonocardiaceae</taxon>
        <taxon>Kibdelosporangium</taxon>
    </lineage>
</organism>
<dbReference type="Proteomes" id="UP001597045">
    <property type="component" value="Unassembled WGS sequence"/>
</dbReference>
<dbReference type="InterPro" id="IPR028939">
    <property type="entry name" value="P5C_Rdtase_cat_N"/>
</dbReference>
<dbReference type="EMBL" id="JBHTIS010000459">
    <property type="protein sequence ID" value="MFD1045929.1"/>
    <property type="molecule type" value="Genomic_DNA"/>
</dbReference>
<reference evidence="3" key="1">
    <citation type="journal article" date="2019" name="Int. J. Syst. Evol. Microbiol.">
        <title>The Global Catalogue of Microorganisms (GCM) 10K type strain sequencing project: providing services to taxonomists for standard genome sequencing and annotation.</title>
        <authorList>
            <consortium name="The Broad Institute Genomics Platform"/>
            <consortium name="The Broad Institute Genome Sequencing Center for Infectious Disease"/>
            <person name="Wu L."/>
            <person name="Ma J."/>
        </authorList>
    </citation>
    <scope>NUCLEOTIDE SEQUENCE [LARGE SCALE GENOMIC DNA]</scope>
    <source>
        <strain evidence="3">JCM 31486</strain>
    </source>
</reference>
<sequence length="149" mass="15155">QAGTWAEAAGFGDVVLLAVRAEGVPGVLQAVDVAGKVVVDCTNSIVQGEWTLATPAMAEWVAAESGARVVKAFHLCPDATWRMTPPPVHVPLCGDDPDALAMVRQLVADIGCAPLDGGGLGRAVLFEAAAAVEIGLTMTGHGLGACLTR</sequence>
<dbReference type="Pfam" id="PF03807">
    <property type="entry name" value="F420_oxidored"/>
    <property type="match status" value="1"/>
</dbReference>
<feature type="domain" description="Pyrroline-5-carboxylate reductase catalytic N-terminal" evidence="1">
    <location>
        <begin position="5"/>
        <end position="43"/>
    </location>
</feature>
<evidence type="ECO:0000313" key="3">
    <source>
        <dbReference type="Proteomes" id="UP001597045"/>
    </source>
</evidence>
<accession>A0ABW3M8M7</accession>
<comment type="caution">
    <text evidence="2">The sequence shown here is derived from an EMBL/GenBank/DDBJ whole genome shotgun (WGS) entry which is preliminary data.</text>
</comment>
<evidence type="ECO:0000259" key="1">
    <source>
        <dbReference type="Pfam" id="PF03807"/>
    </source>
</evidence>
<keyword evidence="3" id="KW-1185">Reference proteome</keyword>
<protein>
    <submittedName>
        <fullName evidence="2">NADPH-dependent F420 reductase</fullName>
    </submittedName>
</protein>
<gene>
    <name evidence="2" type="ORF">ACFQ1S_10315</name>
</gene>
<dbReference type="InterPro" id="IPR036291">
    <property type="entry name" value="NAD(P)-bd_dom_sf"/>
</dbReference>
<dbReference type="Gene3D" id="3.40.50.720">
    <property type="entry name" value="NAD(P)-binding Rossmann-like Domain"/>
    <property type="match status" value="1"/>
</dbReference>
<feature type="non-terminal residue" evidence="2">
    <location>
        <position position="1"/>
    </location>
</feature>